<evidence type="ECO:0000256" key="4">
    <source>
        <dbReference type="ARBA" id="ARBA00022692"/>
    </source>
</evidence>
<keyword evidence="2" id="KW-0813">Transport</keyword>
<dbReference type="STRING" id="454006.SAMN05421825_2616"/>
<dbReference type="GO" id="GO:0005249">
    <property type="term" value="F:voltage-gated potassium channel activity"/>
    <property type="evidence" value="ECO:0007669"/>
    <property type="project" value="InterPro"/>
</dbReference>
<dbReference type="SUPFAM" id="SSF81324">
    <property type="entry name" value="Voltage-gated potassium channels"/>
    <property type="match status" value="1"/>
</dbReference>
<keyword evidence="9" id="KW-0406">Ion transport</keyword>
<evidence type="ECO:0000256" key="3">
    <source>
        <dbReference type="ARBA" id="ARBA00022538"/>
    </source>
</evidence>
<dbReference type="Proteomes" id="UP000199203">
    <property type="component" value="Unassembled WGS sequence"/>
</dbReference>
<dbReference type="PANTHER" id="PTHR11537">
    <property type="entry name" value="VOLTAGE-GATED POTASSIUM CHANNEL"/>
    <property type="match status" value="1"/>
</dbReference>
<accession>A0A1G7RD36</accession>
<dbReference type="PANTHER" id="PTHR11537:SF254">
    <property type="entry name" value="POTASSIUM VOLTAGE-GATED CHANNEL PROTEIN SHAB"/>
    <property type="match status" value="1"/>
</dbReference>
<gene>
    <name evidence="14" type="ORF">SAMN05421825_2616</name>
</gene>
<organism evidence="14 15">
    <name type="scientific">Epilithonimonas hungarica</name>
    <dbReference type="NCBI Taxonomy" id="454006"/>
    <lineage>
        <taxon>Bacteria</taxon>
        <taxon>Pseudomonadati</taxon>
        <taxon>Bacteroidota</taxon>
        <taxon>Flavobacteriia</taxon>
        <taxon>Flavobacteriales</taxon>
        <taxon>Weeksellaceae</taxon>
        <taxon>Chryseobacterium group</taxon>
        <taxon>Epilithonimonas</taxon>
    </lineage>
</organism>
<keyword evidence="3" id="KW-0633">Potassium transport</keyword>
<evidence type="ECO:0000256" key="8">
    <source>
        <dbReference type="ARBA" id="ARBA00022989"/>
    </source>
</evidence>
<dbReference type="InterPro" id="IPR028325">
    <property type="entry name" value="VG_K_chnl"/>
</dbReference>
<evidence type="ECO:0000256" key="12">
    <source>
        <dbReference type="SAM" id="Phobius"/>
    </source>
</evidence>
<keyword evidence="5" id="KW-0631">Potassium channel</keyword>
<evidence type="ECO:0000256" key="10">
    <source>
        <dbReference type="ARBA" id="ARBA00023136"/>
    </source>
</evidence>
<keyword evidence="4 12" id="KW-0812">Transmembrane</keyword>
<dbReference type="Pfam" id="PF00520">
    <property type="entry name" value="Ion_trans"/>
    <property type="match status" value="1"/>
</dbReference>
<dbReference type="GO" id="GO:0001508">
    <property type="term" value="P:action potential"/>
    <property type="evidence" value="ECO:0007669"/>
    <property type="project" value="TreeGrafter"/>
</dbReference>
<keyword evidence="10 12" id="KW-0472">Membrane</keyword>
<evidence type="ECO:0000256" key="11">
    <source>
        <dbReference type="ARBA" id="ARBA00023303"/>
    </source>
</evidence>
<keyword evidence="8 12" id="KW-1133">Transmembrane helix</keyword>
<reference evidence="15" key="1">
    <citation type="submission" date="2016-10" db="EMBL/GenBank/DDBJ databases">
        <authorList>
            <person name="Varghese N."/>
            <person name="Submissions S."/>
        </authorList>
    </citation>
    <scope>NUCLEOTIDE SEQUENCE [LARGE SCALE GENOMIC DNA]</scope>
    <source>
        <strain evidence="15">DSM 19684</strain>
    </source>
</reference>
<dbReference type="AlphaFoldDB" id="A0A1G7RD36"/>
<keyword evidence="7" id="KW-0630">Potassium</keyword>
<feature type="domain" description="Ion transport" evidence="13">
    <location>
        <begin position="45"/>
        <end position="261"/>
    </location>
</feature>
<keyword evidence="6" id="KW-0851">Voltage-gated channel</keyword>
<dbReference type="Gene3D" id="1.20.120.350">
    <property type="entry name" value="Voltage-gated potassium channels. Chain C"/>
    <property type="match status" value="1"/>
</dbReference>
<evidence type="ECO:0000313" key="15">
    <source>
        <dbReference type="Proteomes" id="UP000199203"/>
    </source>
</evidence>
<feature type="transmembrane region" description="Helical" evidence="12">
    <location>
        <begin position="172"/>
        <end position="193"/>
    </location>
</feature>
<sequence>MVYFCYFHLLFHVMRIKPEFDLIPEEGWRKKIYEIVYLSHTKAGKIFDISLLILILFSTILLMVETIPIIRLQYYKEFYYAEFFITLIFTIEYILRIICIKDREEYIFSPLGIIDFLSIIPFYISLFFPIWHFVAIIRMLRILRIFRIFNLADYMHDGRFIVSALKHSSRKIYIFLLFMIIFIVIIGSLMYVVEGGKNGFSSIPQSVYWAVVTITTVGYGDISPGTPVGKILSIIVMLCGYSIIAVPTGIVTSEFRKQKKNNFQCQRCGNQDNDEDARYCKTCGEKII</sequence>
<dbReference type="InterPro" id="IPR005821">
    <property type="entry name" value="Ion_trans_dom"/>
</dbReference>
<evidence type="ECO:0000256" key="7">
    <source>
        <dbReference type="ARBA" id="ARBA00022958"/>
    </source>
</evidence>
<evidence type="ECO:0000256" key="5">
    <source>
        <dbReference type="ARBA" id="ARBA00022826"/>
    </source>
</evidence>
<feature type="transmembrane region" description="Helical" evidence="12">
    <location>
        <begin position="231"/>
        <end position="251"/>
    </location>
</feature>
<feature type="transmembrane region" description="Helical" evidence="12">
    <location>
        <begin position="78"/>
        <end position="99"/>
    </location>
</feature>
<keyword evidence="11 14" id="KW-0407">Ion channel</keyword>
<evidence type="ECO:0000256" key="2">
    <source>
        <dbReference type="ARBA" id="ARBA00022448"/>
    </source>
</evidence>
<dbReference type="InterPro" id="IPR027359">
    <property type="entry name" value="Volt_channel_dom_sf"/>
</dbReference>
<dbReference type="EMBL" id="FNBH01000003">
    <property type="protein sequence ID" value="SDG07940.1"/>
    <property type="molecule type" value="Genomic_DNA"/>
</dbReference>
<evidence type="ECO:0000256" key="1">
    <source>
        <dbReference type="ARBA" id="ARBA00004141"/>
    </source>
</evidence>
<protein>
    <submittedName>
        <fullName evidence="14">Voltage-gated potassium channel</fullName>
    </submittedName>
</protein>
<evidence type="ECO:0000313" key="14">
    <source>
        <dbReference type="EMBL" id="SDG07940.1"/>
    </source>
</evidence>
<evidence type="ECO:0000256" key="9">
    <source>
        <dbReference type="ARBA" id="ARBA00023065"/>
    </source>
</evidence>
<dbReference type="GO" id="GO:0008076">
    <property type="term" value="C:voltage-gated potassium channel complex"/>
    <property type="evidence" value="ECO:0007669"/>
    <property type="project" value="InterPro"/>
</dbReference>
<name>A0A1G7RD36_9FLAO</name>
<feature type="transmembrane region" description="Helical" evidence="12">
    <location>
        <begin position="49"/>
        <end position="72"/>
    </location>
</feature>
<dbReference type="Gene3D" id="1.10.287.70">
    <property type="match status" value="1"/>
</dbReference>
<evidence type="ECO:0000256" key="6">
    <source>
        <dbReference type="ARBA" id="ARBA00022882"/>
    </source>
</evidence>
<comment type="subcellular location">
    <subcellularLocation>
        <location evidence="1">Membrane</location>
        <topology evidence="1">Multi-pass membrane protein</topology>
    </subcellularLocation>
</comment>
<keyword evidence="15" id="KW-1185">Reference proteome</keyword>
<evidence type="ECO:0000259" key="13">
    <source>
        <dbReference type="Pfam" id="PF00520"/>
    </source>
</evidence>
<proteinExistence type="predicted"/>
<dbReference type="PRINTS" id="PR00169">
    <property type="entry name" value="KCHANNEL"/>
</dbReference>